<gene>
    <name evidence="7 9" type="primary">recO</name>
    <name evidence="9" type="ORF">LMG032447_00776</name>
</gene>
<proteinExistence type="inferred from homology"/>
<keyword evidence="10" id="KW-1185">Reference proteome</keyword>
<dbReference type="Gene3D" id="1.20.1440.120">
    <property type="entry name" value="Recombination protein O, C-terminal domain"/>
    <property type="match status" value="1"/>
</dbReference>
<organism evidence="9 10">
    <name type="scientific">Convivina praedatoris</name>
    <dbReference type="NCBI Taxonomy" id="2880963"/>
    <lineage>
        <taxon>Bacteria</taxon>
        <taxon>Bacillati</taxon>
        <taxon>Bacillota</taxon>
        <taxon>Bacilli</taxon>
        <taxon>Lactobacillales</taxon>
        <taxon>Lactobacillaceae</taxon>
        <taxon>Convivina</taxon>
    </lineage>
</organism>
<keyword evidence="3 7" id="KW-0227">DNA damage</keyword>
<dbReference type="InterPro" id="IPR022572">
    <property type="entry name" value="DNA_rep/recomb_RecO_N"/>
</dbReference>
<evidence type="ECO:0000256" key="3">
    <source>
        <dbReference type="ARBA" id="ARBA00022763"/>
    </source>
</evidence>
<evidence type="ECO:0000256" key="6">
    <source>
        <dbReference type="ARBA" id="ARBA00033409"/>
    </source>
</evidence>
<reference evidence="9" key="1">
    <citation type="submission" date="2022-03" db="EMBL/GenBank/DDBJ databases">
        <authorList>
            <person name="Hettiarachchi G."/>
        </authorList>
    </citation>
    <scope>NUCLEOTIDE SEQUENCE</scope>
    <source>
        <strain evidence="9">LMG 32447</strain>
    </source>
</reference>
<accession>A0ABM9D3J3</accession>
<comment type="function">
    <text evidence="7">Involved in DNA repair and RecF pathway recombination.</text>
</comment>
<protein>
    <recommendedName>
        <fullName evidence="2 7">DNA repair protein RecO</fullName>
    </recommendedName>
    <alternativeName>
        <fullName evidence="6 7">Recombination protein O</fullName>
    </alternativeName>
</protein>
<name>A0ABM9D3J3_9LACO</name>
<evidence type="ECO:0000313" key="10">
    <source>
        <dbReference type="Proteomes" id="UP000838102"/>
    </source>
</evidence>
<dbReference type="SUPFAM" id="SSF50249">
    <property type="entry name" value="Nucleic acid-binding proteins"/>
    <property type="match status" value="1"/>
</dbReference>
<dbReference type="EMBL" id="CAKOEU010000003">
    <property type="protein sequence ID" value="CAH1854012.1"/>
    <property type="molecule type" value="Genomic_DNA"/>
</dbReference>
<dbReference type="NCBIfam" id="TIGR00613">
    <property type="entry name" value="reco"/>
    <property type="match status" value="1"/>
</dbReference>
<dbReference type="Proteomes" id="UP000838102">
    <property type="component" value="Unassembled WGS sequence"/>
</dbReference>
<evidence type="ECO:0000313" key="9">
    <source>
        <dbReference type="EMBL" id="CAH1854012.1"/>
    </source>
</evidence>
<evidence type="ECO:0000256" key="5">
    <source>
        <dbReference type="ARBA" id="ARBA00023204"/>
    </source>
</evidence>
<dbReference type="InterPro" id="IPR012340">
    <property type="entry name" value="NA-bd_OB-fold"/>
</dbReference>
<dbReference type="Gene3D" id="2.40.50.140">
    <property type="entry name" value="Nucleic acid-binding proteins"/>
    <property type="match status" value="1"/>
</dbReference>
<sequence length="262" mass="29857">MAIIQGIILYTRPYKERDLLVRMLTEKAGLRTFFARGAKKNNSSLAAATQPYTKFTFDGQLPKNNQGLGFINSVQGSTSYRHITEDIGISAYVALIVKLIDASFEEGIPLPDWYQELTVALEKLNDGLDPQTIANIFEIKLLTPLGVEPNWRADPLDGQITGVFDYSEKYNGIIGQNHFNLDDNRLHLDQKTIYYLRQFSQINLAKVHAIKISPGTKRSLQRVIDYIYEKQVGLVPREKHFIQQMATWQVAAQKLAQQRKQQ</sequence>
<evidence type="ECO:0000256" key="4">
    <source>
        <dbReference type="ARBA" id="ARBA00023172"/>
    </source>
</evidence>
<dbReference type="InterPro" id="IPR042242">
    <property type="entry name" value="RecO_C"/>
</dbReference>
<dbReference type="InterPro" id="IPR037278">
    <property type="entry name" value="ARFGAP/RecO"/>
</dbReference>
<comment type="caution">
    <text evidence="9">The sequence shown here is derived from an EMBL/GenBank/DDBJ whole genome shotgun (WGS) entry which is preliminary data.</text>
</comment>
<evidence type="ECO:0000256" key="2">
    <source>
        <dbReference type="ARBA" id="ARBA00021310"/>
    </source>
</evidence>
<keyword evidence="4 7" id="KW-0233">DNA recombination</keyword>
<dbReference type="Pfam" id="PF02565">
    <property type="entry name" value="RecO_C"/>
    <property type="match status" value="1"/>
</dbReference>
<dbReference type="RefSeq" id="WP_248706189.1">
    <property type="nucleotide sequence ID" value="NZ_CAKOET010000003.1"/>
</dbReference>
<dbReference type="HAMAP" id="MF_00201">
    <property type="entry name" value="RecO"/>
    <property type="match status" value="1"/>
</dbReference>
<evidence type="ECO:0000256" key="7">
    <source>
        <dbReference type="HAMAP-Rule" id="MF_00201"/>
    </source>
</evidence>
<dbReference type="PANTHER" id="PTHR33991:SF1">
    <property type="entry name" value="DNA REPAIR PROTEIN RECO"/>
    <property type="match status" value="1"/>
</dbReference>
<keyword evidence="5 7" id="KW-0234">DNA repair</keyword>
<dbReference type="PANTHER" id="PTHR33991">
    <property type="entry name" value="DNA REPAIR PROTEIN RECO"/>
    <property type="match status" value="1"/>
</dbReference>
<dbReference type="Pfam" id="PF11967">
    <property type="entry name" value="RecO_N"/>
    <property type="match status" value="1"/>
</dbReference>
<comment type="similarity">
    <text evidence="1 7">Belongs to the RecO family.</text>
</comment>
<feature type="domain" description="DNA replication/recombination mediator RecO N-terminal" evidence="8">
    <location>
        <begin position="4"/>
        <end position="78"/>
    </location>
</feature>
<evidence type="ECO:0000259" key="8">
    <source>
        <dbReference type="Pfam" id="PF11967"/>
    </source>
</evidence>
<dbReference type="SUPFAM" id="SSF57863">
    <property type="entry name" value="ArfGap/RecO-like zinc finger"/>
    <property type="match status" value="1"/>
</dbReference>
<dbReference type="InterPro" id="IPR003717">
    <property type="entry name" value="RecO"/>
</dbReference>
<evidence type="ECO:0000256" key="1">
    <source>
        <dbReference type="ARBA" id="ARBA00007452"/>
    </source>
</evidence>